<organism evidence="7 8">
    <name type="scientific">Haloprofundus marisrubri</name>
    <dbReference type="NCBI Taxonomy" id="1514971"/>
    <lineage>
        <taxon>Archaea</taxon>
        <taxon>Methanobacteriati</taxon>
        <taxon>Methanobacteriota</taxon>
        <taxon>Stenosarchaea group</taxon>
        <taxon>Halobacteria</taxon>
        <taxon>Halobacteriales</taxon>
        <taxon>Haloferacaceae</taxon>
        <taxon>Haloprofundus</taxon>
    </lineage>
</organism>
<evidence type="ECO:0000313" key="7">
    <source>
        <dbReference type="EMBL" id="KTG10389.1"/>
    </source>
</evidence>
<dbReference type="SUPFAM" id="SSF52743">
    <property type="entry name" value="Subtilisin-like"/>
    <property type="match status" value="1"/>
</dbReference>
<dbReference type="STRING" id="1514971.AUR64_12540"/>
<evidence type="ECO:0000313" key="8">
    <source>
        <dbReference type="Proteomes" id="UP000054387"/>
    </source>
</evidence>
<accession>A0A0W1RBA5</accession>
<dbReference type="PRINTS" id="PR00723">
    <property type="entry name" value="SUBTILISIN"/>
</dbReference>
<dbReference type="InterPro" id="IPR023828">
    <property type="entry name" value="Peptidase_S8_Ser-AS"/>
</dbReference>
<feature type="domain" description="Peptidase S8/S53" evidence="6">
    <location>
        <begin position="68"/>
        <end position="427"/>
    </location>
</feature>
<dbReference type="InterPro" id="IPR000209">
    <property type="entry name" value="Peptidase_S8/S53_dom"/>
</dbReference>
<dbReference type="Gene3D" id="3.40.50.200">
    <property type="entry name" value="Peptidase S8/S53 domain"/>
    <property type="match status" value="1"/>
</dbReference>
<feature type="compositionally biased region" description="Low complexity" evidence="5">
    <location>
        <begin position="276"/>
        <end position="298"/>
    </location>
</feature>
<keyword evidence="1" id="KW-0645">Protease</keyword>
<comment type="caution">
    <text evidence="4">Lacks conserved residue(s) required for the propagation of feature annotation.</text>
</comment>
<evidence type="ECO:0000256" key="4">
    <source>
        <dbReference type="PROSITE-ProRule" id="PRU01240"/>
    </source>
</evidence>
<dbReference type="EMBL" id="LOPU01000018">
    <property type="protein sequence ID" value="KTG10389.1"/>
    <property type="molecule type" value="Genomic_DNA"/>
</dbReference>
<dbReference type="InterPro" id="IPR036852">
    <property type="entry name" value="Peptidase_S8/S53_dom_sf"/>
</dbReference>
<evidence type="ECO:0000256" key="3">
    <source>
        <dbReference type="ARBA" id="ARBA00022825"/>
    </source>
</evidence>
<keyword evidence="8" id="KW-1185">Reference proteome</keyword>
<gene>
    <name evidence="7" type="ORF">AUR64_12540</name>
</gene>
<name>A0A0W1RBA5_9EURY</name>
<dbReference type="OrthoDB" id="341609at2157"/>
<proteinExistence type="inferred from homology"/>
<dbReference type="AlphaFoldDB" id="A0A0W1RBA5"/>
<protein>
    <recommendedName>
        <fullName evidence="6">Peptidase S8/S53 domain-containing protein</fullName>
    </recommendedName>
</protein>
<keyword evidence="3" id="KW-0720">Serine protease</keyword>
<evidence type="ECO:0000259" key="6">
    <source>
        <dbReference type="Pfam" id="PF00082"/>
    </source>
</evidence>
<reference evidence="7 8" key="1">
    <citation type="submission" date="2015-12" db="EMBL/GenBank/DDBJ databases">
        <title>Haloprofundus marisrubri gen. nov., sp. nov., an extremely halophilic archaeon isolated from the Discovery deep brine-seawater interface in the Red Sea.</title>
        <authorList>
            <person name="Zhang G."/>
            <person name="Stingl U."/>
            <person name="Rashid M."/>
        </authorList>
    </citation>
    <scope>NUCLEOTIDE SEQUENCE [LARGE SCALE GENOMIC DNA]</scope>
    <source>
        <strain evidence="7 8">SB9</strain>
    </source>
</reference>
<dbReference type="InterPro" id="IPR015500">
    <property type="entry name" value="Peptidase_S8_subtilisin-rel"/>
</dbReference>
<evidence type="ECO:0000256" key="1">
    <source>
        <dbReference type="ARBA" id="ARBA00022670"/>
    </source>
</evidence>
<keyword evidence="2" id="KW-0378">Hydrolase</keyword>
<dbReference type="GO" id="GO:0004252">
    <property type="term" value="F:serine-type endopeptidase activity"/>
    <property type="evidence" value="ECO:0007669"/>
    <property type="project" value="InterPro"/>
</dbReference>
<comment type="similarity">
    <text evidence="4">Belongs to the peptidase S8 family.</text>
</comment>
<feature type="region of interest" description="Disordered" evidence="5">
    <location>
        <begin position="272"/>
        <end position="302"/>
    </location>
</feature>
<evidence type="ECO:0000256" key="5">
    <source>
        <dbReference type="SAM" id="MobiDB-lite"/>
    </source>
</evidence>
<dbReference type="GO" id="GO:0006508">
    <property type="term" value="P:proteolysis"/>
    <property type="evidence" value="ECO:0007669"/>
    <property type="project" value="UniProtKB-KW"/>
</dbReference>
<dbReference type="Pfam" id="PF00082">
    <property type="entry name" value="Peptidase_S8"/>
    <property type="match status" value="1"/>
</dbReference>
<sequence length="474" mass="48781">MNRRFLACVLAVCVLVAASSAPLAGSVAATVPLLSGTDSKTPAPFGQVSRTGGHIVSTGDVHDRGITGSGVAVGVVGTAFEPEGSVVANNVAGHRRAPDEGATGEVVVGPRGRLDSRHDTAVAAAVAETAPDADLYLAAVGDDPTPEEYQRAIDWLAANDVEVVVDAGSYFASNPRTNERLTAVAERAAANGTVFVTSAGNYANSQWVGDGTADGWVDFSNATEANRLAGGEITGGDVSLRLSWNSSADYDLYLYRERANGPDPVVAKSVRRQAGANNSTRSTNSANPANSTNVTSSTDATASWESIDATVPRGNYYVAIDARDGDNKSQLRLLSSRQSLEHAVSRDSVVAPATGTGVVAVGAVDTDTGEIAQYSSRSGSFVDVWGPATVHTESGTLEGTSAATPYVAGTMALVASACERDVRTDELVELLRASSVGDDRYTPDSVGVVEAAAAVETAERTTDNRSSGGCYLAD</sequence>
<evidence type="ECO:0000256" key="2">
    <source>
        <dbReference type="ARBA" id="ARBA00022801"/>
    </source>
</evidence>
<comment type="caution">
    <text evidence="7">The sequence shown here is derived from an EMBL/GenBank/DDBJ whole genome shotgun (WGS) entry which is preliminary data.</text>
</comment>
<dbReference type="Gene3D" id="2.60.120.380">
    <property type="match status" value="1"/>
</dbReference>
<dbReference type="RefSeq" id="WP_058581742.1">
    <property type="nucleotide sequence ID" value="NZ_LOPU01000018.1"/>
</dbReference>
<dbReference type="PROSITE" id="PS51892">
    <property type="entry name" value="SUBTILASE"/>
    <property type="match status" value="1"/>
</dbReference>
<dbReference type="Proteomes" id="UP000054387">
    <property type="component" value="Unassembled WGS sequence"/>
</dbReference>
<dbReference type="PROSITE" id="PS00138">
    <property type="entry name" value="SUBTILASE_SER"/>
    <property type="match status" value="1"/>
</dbReference>